<dbReference type="SUPFAM" id="SSF51735">
    <property type="entry name" value="NAD(P)-binding Rossmann-fold domains"/>
    <property type="match status" value="1"/>
</dbReference>
<dbReference type="Gene3D" id="3.40.50.720">
    <property type="entry name" value="NAD(P)-binding Rossmann-like Domain"/>
    <property type="match status" value="1"/>
</dbReference>
<sequence>MSTSHLEILFLNNKEVNSLAGNSMPDVIHDIERVLSMLDKGEAINAGKIVLHWGKTIEEENIYGRINAMPGFVGGEYNMAGIKWIGSNPNNYKQGLPRATVTVILNDPISKVPVCISDATTVSAKRTGAVAGLAMKYLAVQNAQTMTIFGAGAQSRTQLEAAMVVRPSIKEVYITDIVFERAESYAAEMTAKYPGLKVTAVQDASGACRKSDIISTVTIATEPVVQAEWIKKGALMINNADYEYTYDCVRLADKVFVDTWETIKHRMISTVALMWRDGLFKDEQITAELGEIINGKKKGRENDEETIYFNAVGMGVEDIAVVSRAYHKAVEKGIGTKVPYWV</sequence>
<dbReference type="PIRSF" id="PIRSF001439">
    <property type="entry name" value="CryM"/>
    <property type="match status" value="1"/>
</dbReference>
<proteinExistence type="predicted"/>
<reference evidence="1 2" key="1">
    <citation type="submission" date="2009-12" db="EMBL/GenBank/DDBJ databases">
        <authorList>
            <person name="Shrivastava S."/>
            <person name="Madupu R."/>
            <person name="Durkin A.S."/>
            <person name="Torralba M."/>
            <person name="Methe B."/>
            <person name="Sutton G.G."/>
            <person name="Strausberg R.L."/>
            <person name="Nelson K.E."/>
        </authorList>
    </citation>
    <scope>NUCLEOTIDE SEQUENCE [LARGE SCALE GENOMIC DNA]</scope>
    <source>
        <strain evidence="1 2">W5455</strain>
    </source>
</reference>
<dbReference type="GeneID" id="90987269"/>
<accession>A0ABM9ZUA9</accession>
<dbReference type="PANTHER" id="PTHR13812">
    <property type="entry name" value="KETIMINE REDUCTASE MU-CRYSTALLIN"/>
    <property type="match status" value="1"/>
</dbReference>
<dbReference type="RefSeq" id="WP_009165136.1">
    <property type="nucleotide sequence ID" value="NZ_ADFP01000082.1"/>
</dbReference>
<keyword evidence="2" id="KW-1185">Reference proteome</keyword>
<dbReference type="InterPro" id="IPR003462">
    <property type="entry name" value="ODC_Mu_crystall"/>
</dbReference>
<dbReference type="Pfam" id="PF02423">
    <property type="entry name" value="OCD_Mu_crystall"/>
    <property type="match status" value="1"/>
</dbReference>
<name>A0ABM9ZUA9_9BACT</name>
<dbReference type="PANTHER" id="PTHR13812:SF19">
    <property type="entry name" value="KETIMINE REDUCTASE MU-CRYSTALLIN"/>
    <property type="match status" value="1"/>
</dbReference>
<dbReference type="Gene3D" id="3.30.1780.10">
    <property type="entry name" value="ornithine cyclodeaminase, domain 1"/>
    <property type="match status" value="1"/>
</dbReference>
<dbReference type="Proteomes" id="UP000006462">
    <property type="component" value="Unassembled WGS sequence"/>
</dbReference>
<dbReference type="EMBL" id="ADFP01000082">
    <property type="protein sequence ID" value="EFB90431.1"/>
    <property type="molecule type" value="Genomic_DNA"/>
</dbReference>
<gene>
    <name evidence="1" type="ORF">HMPREF7215_1943</name>
</gene>
<comment type="caution">
    <text evidence="1">The sequence shown here is derived from an EMBL/GenBank/DDBJ whole genome shotgun (WGS) entry which is preliminary data.</text>
</comment>
<dbReference type="InterPro" id="IPR023401">
    <property type="entry name" value="ODC_N"/>
</dbReference>
<evidence type="ECO:0000313" key="2">
    <source>
        <dbReference type="Proteomes" id="UP000006462"/>
    </source>
</evidence>
<protein>
    <submittedName>
        <fullName evidence="1">Ornithine cyclodeaminase/mu-crystallin family protein</fullName>
    </submittedName>
</protein>
<evidence type="ECO:0000313" key="1">
    <source>
        <dbReference type="EMBL" id="EFB90431.1"/>
    </source>
</evidence>
<dbReference type="InterPro" id="IPR036291">
    <property type="entry name" value="NAD(P)-bd_dom_sf"/>
</dbReference>
<organism evidence="1 2">
    <name type="scientific">Pyramidobacter piscolens W5455</name>
    <dbReference type="NCBI Taxonomy" id="352165"/>
    <lineage>
        <taxon>Bacteria</taxon>
        <taxon>Thermotogati</taxon>
        <taxon>Synergistota</taxon>
        <taxon>Synergistia</taxon>
        <taxon>Synergistales</taxon>
        <taxon>Dethiosulfovibrionaceae</taxon>
        <taxon>Pyramidobacter</taxon>
    </lineage>
</organism>